<dbReference type="GO" id="GO:0006281">
    <property type="term" value="P:DNA repair"/>
    <property type="evidence" value="ECO:0007669"/>
    <property type="project" value="UniProtKB-KW"/>
</dbReference>
<dbReference type="InterPro" id="IPR050326">
    <property type="entry name" value="NAD_dep_DNA_ligaseB"/>
</dbReference>
<name>A0A2R2V0U6_9CAUD</name>
<feature type="domain" description="DNA ligase OB-like" evidence="6">
    <location>
        <begin position="238"/>
        <end position="315"/>
    </location>
</feature>
<dbReference type="GO" id="GO:0016874">
    <property type="term" value="F:ligase activity"/>
    <property type="evidence" value="ECO:0007669"/>
    <property type="project" value="UniProtKB-KW"/>
</dbReference>
<evidence type="ECO:0000256" key="1">
    <source>
        <dbReference type="ARBA" id="ARBA00007572"/>
    </source>
</evidence>
<evidence type="ECO:0000256" key="5">
    <source>
        <dbReference type="ARBA" id="ARBA00023204"/>
    </source>
</evidence>
<organism evidence="7 8">
    <name type="scientific">Pectobacterium phage POP72</name>
    <dbReference type="NCBI Taxonomy" id="1965269"/>
    <lineage>
        <taxon>Viruses</taxon>
        <taxon>Duplodnaviria</taxon>
        <taxon>Heunggongvirae</taxon>
        <taxon>Uroviricota</taxon>
        <taxon>Caudoviricetes</taxon>
        <taxon>Autographivirales</taxon>
        <taxon>Autosignataviridae</taxon>
        <taxon>Molineuxvirinae</taxon>
        <taxon>Axomammavirus</taxon>
        <taxon>Axomammavirus PP1</taxon>
    </lineage>
</organism>
<dbReference type="Pfam" id="PF14743">
    <property type="entry name" value="DNA_ligase_OB_2"/>
    <property type="match status" value="1"/>
</dbReference>
<evidence type="ECO:0000313" key="7">
    <source>
        <dbReference type="EMBL" id="ARB10947.1"/>
    </source>
</evidence>
<protein>
    <submittedName>
        <fullName evidence="7">DNA ligase</fullName>
    </submittedName>
</protein>
<evidence type="ECO:0000256" key="2">
    <source>
        <dbReference type="ARBA" id="ARBA00022598"/>
    </source>
</evidence>
<evidence type="ECO:0000256" key="4">
    <source>
        <dbReference type="ARBA" id="ARBA00022763"/>
    </source>
</evidence>
<reference evidence="7 8" key="1">
    <citation type="submission" date="2017-03" db="EMBL/GenBank/DDBJ databases">
        <authorList>
            <person name="Afonso C.L."/>
            <person name="Miller P.J."/>
            <person name="Scott M.A."/>
            <person name="Spackman E."/>
            <person name="Goraichik I."/>
            <person name="Dimitrov K.M."/>
            <person name="Suarez D.L."/>
            <person name="Swayne D.E."/>
        </authorList>
    </citation>
    <scope>NUCLEOTIDE SEQUENCE [LARGE SCALE GENOMIC DNA]</scope>
</reference>
<keyword evidence="3" id="KW-0235">DNA replication</keyword>
<dbReference type="Gene3D" id="3.30.470.30">
    <property type="entry name" value="DNA ligase/mRNA capping enzyme"/>
    <property type="match status" value="1"/>
</dbReference>
<proteinExistence type="inferred from homology"/>
<dbReference type="Gene3D" id="2.40.50.140">
    <property type="entry name" value="Nucleic acid-binding proteins"/>
    <property type="match status" value="1"/>
</dbReference>
<dbReference type="InterPro" id="IPR029319">
    <property type="entry name" value="DNA_ligase_OB"/>
</dbReference>
<gene>
    <name evidence="7" type="ORF">POP72_031</name>
</gene>
<keyword evidence="4" id="KW-0227">DNA damage</keyword>
<evidence type="ECO:0000259" key="6">
    <source>
        <dbReference type="Pfam" id="PF14743"/>
    </source>
</evidence>
<dbReference type="PANTHER" id="PTHR47810:SF1">
    <property type="entry name" value="DNA LIGASE B"/>
    <property type="match status" value="1"/>
</dbReference>
<dbReference type="SUPFAM" id="SSF50249">
    <property type="entry name" value="Nucleic acid-binding proteins"/>
    <property type="match status" value="1"/>
</dbReference>
<dbReference type="PANTHER" id="PTHR47810">
    <property type="entry name" value="DNA LIGASE"/>
    <property type="match status" value="1"/>
</dbReference>
<dbReference type="EMBL" id="KY744566">
    <property type="protein sequence ID" value="ARB10947.1"/>
    <property type="molecule type" value="Genomic_DNA"/>
</dbReference>
<dbReference type="Proteomes" id="UP000244377">
    <property type="component" value="Genome"/>
</dbReference>
<evidence type="ECO:0000313" key="8">
    <source>
        <dbReference type="Proteomes" id="UP000244377"/>
    </source>
</evidence>
<dbReference type="InterPro" id="IPR012340">
    <property type="entry name" value="NA-bd_OB-fold"/>
</dbReference>
<keyword evidence="5" id="KW-0234">DNA repair</keyword>
<accession>A0A2R2V0U6</accession>
<evidence type="ECO:0000256" key="3">
    <source>
        <dbReference type="ARBA" id="ARBA00022705"/>
    </source>
</evidence>
<dbReference type="GO" id="GO:0006260">
    <property type="term" value="P:DNA replication"/>
    <property type="evidence" value="ECO:0007669"/>
    <property type="project" value="UniProtKB-KW"/>
</dbReference>
<keyword evidence="2 7" id="KW-0436">Ligase</keyword>
<dbReference type="SUPFAM" id="SSF56091">
    <property type="entry name" value="DNA ligase/mRNA capping enzyme, catalytic domain"/>
    <property type="match status" value="1"/>
</dbReference>
<sequence>MNIFEFFGLDEDHRNHPVQLVKHRDEVPESKLTFPVYAQIKRDGIFAAVCVTHDTGVKGLDGSTTVGIFGRTGKKLMNVEVLEEAFSTFPVGVYFGELQSMTLDISLEMLSGVVNPNRTEPLSDIGQQLKDGLYIDFFDMMTVQGFIEGYTSVTFTKRHAALERRLKGHLHGFNSVLRIHQCNSENEVQSFADEQIKLGREGAVFKQEVDWEAGHKGYRQTKIVRMTSFDLRCIGWEEGKGKYKGKVANLIFKWKGGKTVKAMLGKGWTHDDAAKMFNDITMGGSLNVIGKIFCVKALQESSKGVLRLPKVGELRHDKEFADVE</sequence>
<comment type="similarity">
    <text evidence="1">Belongs to the ATP-dependent DNA ligase family.</text>
</comment>